<accession>A0A9D1W1Y8</accession>
<feature type="transmembrane region" description="Helical" evidence="1">
    <location>
        <begin position="47"/>
        <end position="63"/>
    </location>
</feature>
<proteinExistence type="predicted"/>
<feature type="transmembrane region" description="Helical" evidence="1">
    <location>
        <begin position="20"/>
        <end position="41"/>
    </location>
</feature>
<reference evidence="2" key="2">
    <citation type="submission" date="2021-04" db="EMBL/GenBank/DDBJ databases">
        <authorList>
            <person name="Gilroy R."/>
        </authorList>
    </citation>
    <scope>NUCLEOTIDE SEQUENCE</scope>
    <source>
        <strain evidence="2">2189</strain>
    </source>
</reference>
<evidence type="ECO:0000313" key="3">
    <source>
        <dbReference type="Proteomes" id="UP000886847"/>
    </source>
</evidence>
<keyword evidence="1" id="KW-1133">Transmembrane helix</keyword>
<dbReference type="AlphaFoldDB" id="A0A9D1W1Y8"/>
<dbReference type="EMBL" id="DXEW01000036">
    <property type="protein sequence ID" value="HIX51089.1"/>
    <property type="molecule type" value="Genomic_DNA"/>
</dbReference>
<feature type="transmembrane region" description="Helical" evidence="1">
    <location>
        <begin position="75"/>
        <end position="98"/>
    </location>
</feature>
<feature type="transmembrane region" description="Helical" evidence="1">
    <location>
        <begin position="199"/>
        <end position="227"/>
    </location>
</feature>
<evidence type="ECO:0000256" key="1">
    <source>
        <dbReference type="SAM" id="Phobius"/>
    </source>
</evidence>
<evidence type="ECO:0000313" key="2">
    <source>
        <dbReference type="EMBL" id="HIX51089.1"/>
    </source>
</evidence>
<comment type="caution">
    <text evidence="2">The sequence shown here is derived from an EMBL/GenBank/DDBJ whole genome shotgun (WGS) entry which is preliminary data.</text>
</comment>
<gene>
    <name evidence="2" type="ORF">H9851_07415</name>
</gene>
<feature type="transmembrane region" description="Helical" evidence="1">
    <location>
        <begin position="165"/>
        <end position="187"/>
    </location>
</feature>
<sequence>MVNEKKKKTRAQKDAGYKIFYSIGFSIVCCIGFLGSSIFTYDFFDSPFFDILSAALIASMFCVRSIQTFLRQTALYGKIFTLTYYNLFTLSFGVQPFISGRPWVMLLFFSFIAAIVLLIILAFKYFRAPNDYFITNFDPCFAGLMLVVLMLVSAMQSYVGGQGMWIPIVIFGIILSVCVLIIFIKYFKNLDYFKKNNKGELIAACAVLVVLSFCVSFAVIATVNYAFDDSPTTYSAQLLDKNAISSGRTGTDYYFQIEIDETEVELKVPIAVYHSTEVGEYIEIKLYDGALGYSYYIYER</sequence>
<dbReference type="Proteomes" id="UP000886847">
    <property type="component" value="Unassembled WGS sequence"/>
</dbReference>
<feature type="transmembrane region" description="Helical" evidence="1">
    <location>
        <begin position="104"/>
        <end position="126"/>
    </location>
</feature>
<keyword evidence="1" id="KW-0812">Transmembrane</keyword>
<keyword evidence="1" id="KW-0472">Membrane</keyword>
<reference evidence="2" key="1">
    <citation type="journal article" date="2021" name="PeerJ">
        <title>Extensive microbial diversity within the chicken gut microbiome revealed by metagenomics and culture.</title>
        <authorList>
            <person name="Gilroy R."/>
            <person name="Ravi A."/>
            <person name="Getino M."/>
            <person name="Pursley I."/>
            <person name="Horton D.L."/>
            <person name="Alikhan N.F."/>
            <person name="Baker D."/>
            <person name="Gharbi K."/>
            <person name="Hall N."/>
            <person name="Watson M."/>
            <person name="Adriaenssens E.M."/>
            <person name="Foster-Nyarko E."/>
            <person name="Jarju S."/>
            <person name="Secka A."/>
            <person name="Antonio M."/>
            <person name="Oren A."/>
            <person name="Chaudhuri R.R."/>
            <person name="La Ragione R."/>
            <person name="Hildebrand F."/>
            <person name="Pallen M.J."/>
        </authorList>
    </citation>
    <scope>NUCLEOTIDE SEQUENCE</scope>
    <source>
        <strain evidence="2">2189</strain>
    </source>
</reference>
<feature type="transmembrane region" description="Helical" evidence="1">
    <location>
        <begin position="138"/>
        <end position="159"/>
    </location>
</feature>
<name>A0A9D1W1Y8_9FIRM</name>
<protein>
    <submittedName>
        <fullName evidence="2">Uncharacterized protein</fullName>
    </submittedName>
</protein>
<organism evidence="2 3">
    <name type="scientific">Candidatus Borkfalkia faecavium</name>
    <dbReference type="NCBI Taxonomy" id="2838508"/>
    <lineage>
        <taxon>Bacteria</taxon>
        <taxon>Bacillati</taxon>
        <taxon>Bacillota</taxon>
        <taxon>Clostridia</taxon>
        <taxon>Christensenellales</taxon>
        <taxon>Christensenellaceae</taxon>
        <taxon>Candidatus Borkfalkia</taxon>
    </lineage>
</organism>